<evidence type="ECO:0000313" key="2">
    <source>
        <dbReference type="Proteomes" id="UP000309872"/>
    </source>
</evidence>
<gene>
    <name evidence="1" type="ORF">FAZ19_19350</name>
</gene>
<dbReference type="Proteomes" id="UP000309872">
    <property type="component" value="Unassembled WGS sequence"/>
</dbReference>
<dbReference type="PROSITE" id="PS51257">
    <property type="entry name" value="PROKAR_LIPOPROTEIN"/>
    <property type="match status" value="1"/>
</dbReference>
<sequence>MNIKIAFIYGIILLATGGCQKIDNTNPNVPSQVNPGVVLPQVVYSISNTLTHSAFEINNELIQYTCMNNTFTEVQRFKLQPTNSNQLWNLYNRLRDLNDINRMVENGTGHSNYRAISGLIRVFILSMITDTFGDVPYTEAGKAVADNTFTPKYDSQEDIYLGLIEEIQQYTQLIDVNATLDFGGDLIYGGDMLKWKKFGNSLLLRMLMRTVEKQTSKSRELIALILADPAQYPVMEGNGDNFIYRYSGSFPDVFPLAPSFVRDFDFKYKSVSAFVVDSLTKFGDARLFQFARPTNASANTANPVYVGLPNALPVTESANYNGGYNFQSYLGTRFQSDDEPAIWMTCAEVFFLKAEAAARGFYTGDAKQSYDEGIKSSFDYWGAPFETDYLAHPSVAYDGGLEKIYLQKYFSLFFTGIEAWCEYRRTGHPRLVPGPTNVNDGKIPSRLPYPISEQSLNQQQYQEASQRMGGDNMNGKMWWQK</sequence>
<dbReference type="Gene3D" id="1.25.40.390">
    <property type="match status" value="1"/>
</dbReference>
<comment type="caution">
    <text evidence="1">The sequence shown here is derived from an EMBL/GenBank/DDBJ whole genome shotgun (WGS) entry which is preliminary data.</text>
</comment>
<accession>A0A4U0GU84</accession>
<dbReference type="AlphaFoldDB" id="A0A4U0GU84"/>
<proteinExistence type="predicted"/>
<dbReference type="EMBL" id="SUKA01000007">
    <property type="protein sequence ID" value="TJY62630.1"/>
    <property type="molecule type" value="Genomic_DNA"/>
</dbReference>
<dbReference type="Pfam" id="PF12771">
    <property type="entry name" value="SusD-like_2"/>
    <property type="match status" value="1"/>
</dbReference>
<keyword evidence="1" id="KW-0449">Lipoprotein</keyword>
<organism evidence="1 2">
    <name type="scientific">Sphingobacterium alkalisoli</name>
    <dbReference type="NCBI Taxonomy" id="1874115"/>
    <lineage>
        <taxon>Bacteria</taxon>
        <taxon>Pseudomonadati</taxon>
        <taxon>Bacteroidota</taxon>
        <taxon>Sphingobacteriia</taxon>
        <taxon>Sphingobacteriales</taxon>
        <taxon>Sphingobacteriaceae</taxon>
        <taxon>Sphingobacterium</taxon>
    </lineage>
</organism>
<dbReference type="SUPFAM" id="SSF48452">
    <property type="entry name" value="TPR-like"/>
    <property type="match status" value="1"/>
</dbReference>
<name>A0A4U0GU84_9SPHI</name>
<evidence type="ECO:0000313" key="1">
    <source>
        <dbReference type="EMBL" id="TJY62630.1"/>
    </source>
</evidence>
<reference evidence="1 2" key="1">
    <citation type="submission" date="2019-04" db="EMBL/GenBank/DDBJ databases">
        <title>Sphingobacterium olei sp. nov., isolated from oil-contaminated soil.</title>
        <authorList>
            <person name="Liu B."/>
        </authorList>
    </citation>
    <scope>NUCLEOTIDE SEQUENCE [LARGE SCALE GENOMIC DNA]</scope>
    <source>
        <strain evidence="1 2">Y3L14</strain>
    </source>
</reference>
<dbReference type="OrthoDB" id="9766256at2"/>
<protein>
    <submittedName>
        <fullName evidence="1">SusD/RagB family nutrient-binding outer membrane lipoprotein</fullName>
    </submittedName>
</protein>
<keyword evidence="2" id="KW-1185">Reference proteome</keyword>
<dbReference type="RefSeq" id="WP_136822417.1">
    <property type="nucleotide sequence ID" value="NZ_BMJX01000007.1"/>
</dbReference>
<dbReference type="InterPro" id="IPR041662">
    <property type="entry name" value="SusD-like_2"/>
</dbReference>
<dbReference type="InterPro" id="IPR011990">
    <property type="entry name" value="TPR-like_helical_dom_sf"/>
</dbReference>